<name>A0AA35S8R2_GEOBA</name>
<dbReference type="Proteomes" id="UP001174909">
    <property type="component" value="Unassembled WGS sequence"/>
</dbReference>
<evidence type="ECO:0000313" key="2">
    <source>
        <dbReference type="EMBL" id="CAI8024196.1"/>
    </source>
</evidence>
<sequence length="116" mass="13005">MWRIRSRGRRAAKHSRNQPLSKETKVHGKRRSTGHSLCGCCCTRCGKRLGRLTHPIGPQLRTIQARDKNGGLVPLHVVNRDVGSTHSDLDRSNAIKPIQIAEDKSITLEDLPYGYI</sequence>
<comment type="caution">
    <text evidence="2">The sequence shown here is derived from an EMBL/GenBank/DDBJ whole genome shotgun (WGS) entry which is preliminary data.</text>
</comment>
<reference evidence="2" key="1">
    <citation type="submission" date="2023-03" db="EMBL/GenBank/DDBJ databases">
        <authorList>
            <person name="Steffen K."/>
            <person name="Cardenas P."/>
        </authorList>
    </citation>
    <scope>NUCLEOTIDE SEQUENCE</scope>
</reference>
<keyword evidence="3" id="KW-1185">Reference proteome</keyword>
<feature type="non-terminal residue" evidence="2">
    <location>
        <position position="116"/>
    </location>
</feature>
<gene>
    <name evidence="2" type="ORF">GBAR_LOCUS14071</name>
</gene>
<proteinExistence type="predicted"/>
<feature type="compositionally biased region" description="Basic residues" evidence="1">
    <location>
        <begin position="1"/>
        <end position="16"/>
    </location>
</feature>
<dbReference type="EMBL" id="CASHTH010002058">
    <property type="protein sequence ID" value="CAI8024196.1"/>
    <property type="molecule type" value="Genomic_DNA"/>
</dbReference>
<dbReference type="AlphaFoldDB" id="A0AA35S8R2"/>
<organism evidence="2 3">
    <name type="scientific">Geodia barretti</name>
    <name type="common">Barrett's horny sponge</name>
    <dbReference type="NCBI Taxonomy" id="519541"/>
    <lineage>
        <taxon>Eukaryota</taxon>
        <taxon>Metazoa</taxon>
        <taxon>Porifera</taxon>
        <taxon>Demospongiae</taxon>
        <taxon>Heteroscleromorpha</taxon>
        <taxon>Tetractinellida</taxon>
        <taxon>Astrophorina</taxon>
        <taxon>Geodiidae</taxon>
        <taxon>Geodia</taxon>
    </lineage>
</organism>
<protein>
    <submittedName>
        <fullName evidence="2">Uncharacterized protein</fullName>
    </submittedName>
</protein>
<evidence type="ECO:0000313" key="3">
    <source>
        <dbReference type="Proteomes" id="UP001174909"/>
    </source>
</evidence>
<accession>A0AA35S8R2</accession>
<evidence type="ECO:0000256" key="1">
    <source>
        <dbReference type="SAM" id="MobiDB-lite"/>
    </source>
</evidence>
<feature type="region of interest" description="Disordered" evidence="1">
    <location>
        <begin position="1"/>
        <end position="36"/>
    </location>
</feature>